<evidence type="ECO:0000256" key="5">
    <source>
        <dbReference type="ARBA" id="ARBA00022989"/>
    </source>
</evidence>
<feature type="transmembrane region" description="Helical" evidence="11">
    <location>
        <begin position="200"/>
        <end position="220"/>
    </location>
</feature>
<evidence type="ECO:0000313" key="13">
    <source>
        <dbReference type="EMBL" id="PIK35971.1"/>
    </source>
</evidence>
<dbReference type="GO" id="GO:0005216">
    <property type="term" value="F:monoatomic ion channel activity"/>
    <property type="evidence" value="ECO:0007669"/>
    <property type="project" value="InterPro"/>
</dbReference>
<keyword evidence="10" id="KW-0407">Ion channel</keyword>
<keyword evidence="4" id="KW-0677">Repeat</keyword>
<evidence type="ECO:0000256" key="1">
    <source>
        <dbReference type="ARBA" id="ARBA00004141"/>
    </source>
</evidence>
<comment type="subcellular location">
    <subcellularLocation>
        <location evidence="1">Membrane</location>
        <topology evidence="1">Multi-pass membrane protein</topology>
    </subcellularLocation>
</comment>
<evidence type="ECO:0000256" key="3">
    <source>
        <dbReference type="ARBA" id="ARBA00022692"/>
    </source>
</evidence>
<gene>
    <name evidence="13" type="ORF">BSL78_27202</name>
</gene>
<keyword evidence="9" id="KW-0325">Glycoprotein</keyword>
<reference evidence="13 14" key="1">
    <citation type="journal article" date="2017" name="PLoS Biol.">
        <title>The sea cucumber genome provides insights into morphological evolution and visceral regeneration.</title>
        <authorList>
            <person name="Zhang X."/>
            <person name="Sun L."/>
            <person name="Yuan J."/>
            <person name="Sun Y."/>
            <person name="Gao Y."/>
            <person name="Zhang L."/>
            <person name="Li S."/>
            <person name="Dai H."/>
            <person name="Hamel J.F."/>
            <person name="Liu C."/>
            <person name="Yu Y."/>
            <person name="Liu S."/>
            <person name="Lin W."/>
            <person name="Guo K."/>
            <person name="Jin S."/>
            <person name="Xu P."/>
            <person name="Storey K.B."/>
            <person name="Huan P."/>
            <person name="Zhang T."/>
            <person name="Zhou Y."/>
            <person name="Zhang J."/>
            <person name="Lin C."/>
            <person name="Li X."/>
            <person name="Xing L."/>
            <person name="Huo D."/>
            <person name="Sun M."/>
            <person name="Wang L."/>
            <person name="Mercier A."/>
            <person name="Li F."/>
            <person name="Yang H."/>
            <person name="Xiang J."/>
        </authorList>
    </citation>
    <scope>NUCLEOTIDE SEQUENCE [LARGE SCALE GENOMIC DNA]</scope>
    <source>
        <strain evidence="13">Shaxun</strain>
        <tissue evidence="13">Muscle</tissue>
    </source>
</reference>
<dbReference type="InterPro" id="IPR005821">
    <property type="entry name" value="Ion_trans_dom"/>
</dbReference>
<keyword evidence="5 11" id="KW-1133">Transmembrane helix</keyword>
<protein>
    <submittedName>
        <fullName evidence="13">Putative transient receptor potential cation channel subfamily A member 1 isoform X1</fullName>
    </submittedName>
</protein>
<keyword evidence="7" id="KW-0406">Ion transport</keyword>
<dbReference type="PANTHER" id="PTHR47143">
    <property type="entry name" value="TRANSIENT RECEPTOR POTENTIAL CATION CHANNEL PROTEIN PAINLESS"/>
    <property type="match status" value="1"/>
</dbReference>
<evidence type="ECO:0000256" key="8">
    <source>
        <dbReference type="ARBA" id="ARBA00023136"/>
    </source>
</evidence>
<evidence type="ECO:0000256" key="2">
    <source>
        <dbReference type="ARBA" id="ARBA00022448"/>
    </source>
</evidence>
<evidence type="ECO:0000256" key="7">
    <source>
        <dbReference type="ARBA" id="ARBA00023065"/>
    </source>
</evidence>
<evidence type="ECO:0000313" key="14">
    <source>
        <dbReference type="Proteomes" id="UP000230750"/>
    </source>
</evidence>
<organism evidence="13 14">
    <name type="scientific">Stichopus japonicus</name>
    <name type="common">Sea cucumber</name>
    <dbReference type="NCBI Taxonomy" id="307972"/>
    <lineage>
        <taxon>Eukaryota</taxon>
        <taxon>Metazoa</taxon>
        <taxon>Echinodermata</taxon>
        <taxon>Eleutherozoa</taxon>
        <taxon>Echinozoa</taxon>
        <taxon>Holothuroidea</taxon>
        <taxon>Aspidochirotacea</taxon>
        <taxon>Aspidochirotida</taxon>
        <taxon>Stichopodidae</taxon>
        <taxon>Apostichopus</taxon>
    </lineage>
</organism>
<sequence>MPDVFLKVLDRSLIKSEVDVRSPDYWYKYDFRYLQPSQDERLDFKKKATEDLSYLPALNVMVNFNRVDLLSHPVCVKYLEMKWKAYGFYVHMSNLLLYFVFLGLLTYFICTVNQDPSQTACNWTVYSQWPQKGCQTPSQRVALCVIAVFAFLNIIKEVFQIFSQGLRYFLEAVNYSEWVLYSSTLAFALPFLLPEGLLRLEWSFGAIAVFSAWYNLMLYLRRFDSVGIYIVMFMEIFKTLLHVILVFLVLIIAFAMAFYILMSQETNRAFSTAPMSILRVITMMAGELDFINSFLGPATDDDDSTLRFETLTYIFLIALILLLPILLMNLLIGLAVGDIATVQKDAQLKRLAMQVELHTDLEQKIPHWILRRIDRMSVTVYPNRVCGLDSGMASKSWMYLKKKAGLVGEDIGSHKLDTEHKKKMQEFDKMRVRVKKIAAQQEKQYELLKLIVQKMEIQTEADEQDEGDANPFMGKNGGTCLRPRLTQVVRDTLAKVAFKSMLPQRHTTYLGLDSSANSTPILLSARSSPESVRSNPPEPQV</sequence>
<evidence type="ECO:0000256" key="11">
    <source>
        <dbReference type="SAM" id="Phobius"/>
    </source>
</evidence>
<dbReference type="Proteomes" id="UP000230750">
    <property type="component" value="Unassembled WGS sequence"/>
</dbReference>
<dbReference type="Gene3D" id="1.10.287.70">
    <property type="match status" value="1"/>
</dbReference>
<keyword evidence="8 11" id="KW-0472">Membrane</keyword>
<dbReference type="EMBL" id="MRZV01001773">
    <property type="protein sequence ID" value="PIK35971.1"/>
    <property type="molecule type" value="Genomic_DNA"/>
</dbReference>
<dbReference type="GO" id="GO:1902495">
    <property type="term" value="C:transmembrane transporter complex"/>
    <property type="evidence" value="ECO:0007669"/>
    <property type="project" value="TreeGrafter"/>
</dbReference>
<accession>A0A2G8JJP9</accession>
<keyword evidence="3 11" id="KW-0812">Transmembrane</keyword>
<feature type="transmembrane region" description="Helical" evidence="11">
    <location>
        <begin position="240"/>
        <end position="261"/>
    </location>
</feature>
<proteinExistence type="predicted"/>
<dbReference type="Pfam" id="PF00520">
    <property type="entry name" value="Ion_trans"/>
    <property type="match status" value="1"/>
</dbReference>
<dbReference type="OrthoDB" id="1661883at2759"/>
<evidence type="ECO:0000256" key="6">
    <source>
        <dbReference type="ARBA" id="ARBA00023043"/>
    </source>
</evidence>
<feature type="transmembrane region" description="Helical" evidence="11">
    <location>
        <begin position="311"/>
        <end position="340"/>
    </location>
</feature>
<evidence type="ECO:0000256" key="10">
    <source>
        <dbReference type="ARBA" id="ARBA00023303"/>
    </source>
</evidence>
<keyword evidence="2" id="KW-0813">Transport</keyword>
<evidence type="ECO:0000256" key="9">
    <source>
        <dbReference type="ARBA" id="ARBA00023180"/>
    </source>
</evidence>
<feature type="domain" description="Ion transport" evidence="12">
    <location>
        <begin position="99"/>
        <end position="346"/>
    </location>
</feature>
<keyword evidence="6" id="KW-0040">ANK repeat</keyword>
<evidence type="ECO:0000256" key="4">
    <source>
        <dbReference type="ARBA" id="ARBA00022737"/>
    </source>
</evidence>
<keyword evidence="13" id="KW-0675">Receptor</keyword>
<dbReference type="InterPro" id="IPR052076">
    <property type="entry name" value="TRP_cation_channel"/>
</dbReference>
<keyword evidence="14" id="KW-1185">Reference proteome</keyword>
<feature type="transmembrane region" description="Helical" evidence="11">
    <location>
        <begin position="141"/>
        <end position="163"/>
    </location>
</feature>
<comment type="caution">
    <text evidence="13">The sequence shown here is derived from an EMBL/GenBank/DDBJ whole genome shotgun (WGS) entry which is preliminary data.</text>
</comment>
<evidence type="ECO:0000259" key="12">
    <source>
        <dbReference type="Pfam" id="PF00520"/>
    </source>
</evidence>
<name>A0A2G8JJP9_STIJA</name>
<dbReference type="STRING" id="307972.A0A2G8JJP9"/>
<dbReference type="AlphaFoldDB" id="A0A2G8JJP9"/>
<feature type="transmembrane region" description="Helical" evidence="11">
    <location>
        <begin position="88"/>
        <end position="110"/>
    </location>
</feature>
<dbReference type="PANTHER" id="PTHR47143:SF1">
    <property type="entry name" value="ION_TRANS DOMAIN-CONTAINING PROTEIN"/>
    <property type="match status" value="1"/>
</dbReference>